<protein>
    <recommendedName>
        <fullName evidence="3">C3H1-type domain-containing protein</fullName>
    </recommendedName>
</protein>
<evidence type="ECO:0000313" key="4">
    <source>
        <dbReference type="EMBL" id="CAD2213733.1"/>
    </source>
</evidence>
<proteinExistence type="predicted"/>
<evidence type="ECO:0000259" key="3">
    <source>
        <dbReference type="PROSITE" id="PS50103"/>
    </source>
</evidence>
<dbReference type="Proteomes" id="UP000515908">
    <property type="component" value="Chromosome 02"/>
</dbReference>
<accession>A0A7G2C4S6</accession>
<dbReference type="PROSITE" id="PS50103">
    <property type="entry name" value="ZF_C3H1"/>
    <property type="match status" value="1"/>
</dbReference>
<sequence length="343" mass="39711">MLSYSLPDTEKEFHSVLTQPSILYDEDDNDSGTGDHQTIITTEKLKSVESLSTQELSILTGTTTATTTPHDGAPMTLNRNDQWTLCQPELSHPIDNNNNFQNNNYNNHHNNNNGIQYVVYPQQQQPVYVPIVQYITQQPLYYYPPAPMMMMPPYLPQPYPPQDPRMMMPANYPQTNNYNNYYPNQNNNNNNFVSPVPPLPAEEPLVIPPEIAKLIAPAFRRHVDPSLQKELNPPEYYYRKVLAAMPINDDPNYLQYSYEKYQPYQFRVKRCPLFHQDDLNSCPYGRNCFFSHASRTDRTVATNMYGGLASVEDVFRWLRTKNAHRESKAKGKKEEEQQTTTTE</sequence>
<organism evidence="4 5">
    <name type="scientific">Angomonas deanei</name>
    <dbReference type="NCBI Taxonomy" id="59799"/>
    <lineage>
        <taxon>Eukaryota</taxon>
        <taxon>Discoba</taxon>
        <taxon>Euglenozoa</taxon>
        <taxon>Kinetoplastea</taxon>
        <taxon>Metakinetoplastina</taxon>
        <taxon>Trypanosomatida</taxon>
        <taxon>Trypanosomatidae</taxon>
        <taxon>Strigomonadinae</taxon>
        <taxon>Angomonas</taxon>
    </lineage>
</organism>
<name>A0A7G2C4S6_9TRYP</name>
<evidence type="ECO:0000256" key="2">
    <source>
        <dbReference type="SAM" id="MobiDB-lite"/>
    </source>
</evidence>
<dbReference type="GO" id="GO:0008270">
    <property type="term" value="F:zinc ion binding"/>
    <property type="evidence" value="ECO:0007669"/>
    <property type="project" value="UniProtKB-KW"/>
</dbReference>
<evidence type="ECO:0000256" key="1">
    <source>
        <dbReference type="PROSITE-ProRule" id="PRU00723"/>
    </source>
</evidence>
<feature type="zinc finger region" description="C3H1-type" evidence="1">
    <location>
        <begin position="265"/>
        <end position="295"/>
    </location>
</feature>
<dbReference type="InterPro" id="IPR000571">
    <property type="entry name" value="Znf_CCCH"/>
</dbReference>
<feature type="region of interest" description="Disordered" evidence="2">
    <location>
        <begin position="323"/>
        <end position="343"/>
    </location>
</feature>
<keyword evidence="5" id="KW-1185">Reference proteome</keyword>
<feature type="domain" description="C3H1-type" evidence="3">
    <location>
        <begin position="265"/>
        <end position="295"/>
    </location>
</feature>
<keyword evidence="1" id="KW-0479">Metal-binding</keyword>
<dbReference type="EMBL" id="LR877146">
    <property type="protein sequence ID" value="CAD2213733.1"/>
    <property type="molecule type" value="Genomic_DNA"/>
</dbReference>
<keyword evidence="1" id="KW-0862">Zinc</keyword>
<evidence type="ECO:0000313" key="5">
    <source>
        <dbReference type="Proteomes" id="UP000515908"/>
    </source>
</evidence>
<feature type="compositionally biased region" description="Basic and acidic residues" evidence="2">
    <location>
        <begin position="323"/>
        <end position="336"/>
    </location>
</feature>
<reference evidence="4 5" key="1">
    <citation type="submission" date="2020-08" db="EMBL/GenBank/DDBJ databases">
        <authorList>
            <person name="Newling K."/>
            <person name="Davey J."/>
            <person name="Forrester S."/>
        </authorList>
    </citation>
    <scope>NUCLEOTIDE SEQUENCE [LARGE SCALE GENOMIC DNA]</scope>
    <source>
        <strain evidence="5">Crithidia deanei Carvalho (ATCC PRA-265)</strain>
    </source>
</reference>
<gene>
    <name evidence="4" type="ORF">ADEAN_000117600</name>
</gene>
<dbReference type="AlphaFoldDB" id="A0A7G2C4S6"/>
<keyword evidence="1" id="KW-0863">Zinc-finger</keyword>
<dbReference type="VEuPathDB" id="TriTrypDB:ADEAN_000117600"/>